<reference evidence="2" key="1">
    <citation type="journal article" date="2015" name="Nat. Genet.">
        <title>The genome and transcriptome of the zoonotic hookworm Ancylostoma ceylanicum identify infection-specific gene families.</title>
        <authorList>
            <person name="Schwarz E.M."/>
            <person name="Hu Y."/>
            <person name="Antoshechkin I."/>
            <person name="Miller M.M."/>
            <person name="Sternberg P.W."/>
            <person name="Aroian R.V."/>
        </authorList>
    </citation>
    <scope>NUCLEOTIDE SEQUENCE</scope>
    <source>
        <strain evidence="2">HY135</strain>
    </source>
</reference>
<proteinExistence type="predicted"/>
<gene>
    <name evidence="1" type="primary">Acey_s0015.g2532</name>
    <name evidence="1" type="synonym">Acey-F55H12.4</name>
    <name evidence="1" type="ORF">Y032_0015g2532</name>
</gene>
<evidence type="ECO:0000313" key="2">
    <source>
        <dbReference type="Proteomes" id="UP000024635"/>
    </source>
</evidence>
<dbReference type="AlphaFoldDB" id="A0A016V882"/>
<name>A0A016V882_9BILA</name>
<dbReference type="EMBL" id="JARK01001351">
    <property type="protein sequence ID" value="EYC23222.1"/>
    <property type="molecule type" value="Genomic_DNA"/>
</dbReference>
<comment type="caution">
    <text evidence="1">The sequence shown here is derived from an EMBL/GenBank/DDBJ whole genome shotgun (WGS) entry which is preliminary data.</text>
</comment>
<dbReference type="PANTHER" id="PTHR34401">
    <property type="entry name" value="PROTEIN CBG12388-RELATED"/>
    <property type="match status" value="1"/>
</dbReference>
<dbReference type="STRING" id="53326.A0A016V882"/>
<accession>A0A016V882</accession>
<sequence>MDHSDMLLVVVLLALASVAQSQMIRQCTCQEFEPCKQTAVGNIMQCADQCQNHVTALGASYPALRGCIRSQEPMINAAIGCQTQQLAGACARGPGGMVPKRYPETLKIAAYAEINSMLARSGIQAEAKSFMSVGKKFAGCIMKCMERGSGNCLKRLGCGLALPPDNVLVQSTKQCAIRSGFNTPAVRQLCQCVAGAGVRNLAPLCARITIS</sequence>
<organism evidence="1 2">
    <name type="scientific">Ancylostoma ceylanicum</name>
    <dbReference type="NCBI Taxonomy" id="53326"/>
    <lineage>
        <taxon>Eukaryota</taxon>
        <taxon>Metazoa</taxon>
        <taxon>Ecdysozoa</taxon>
        <taxon>Nematoda</taxon>
        <taxon>Chromadorea</taxon>
        <taxon>Rhabditida</taxon>
        <taxon>Rhabditina</taxon>
        <taxon>Rhabditomorpha</taxon>
        <taxon>Strongyloidea</taxon>
        <taxon>Ancylostomatidae</taxon>
        <taxon>Ancylostomatinae</taxon>
        <taxon>Ancylostoma</taxon>
    </lineage>
</organism>
<keyword evidence="2" id="KW-1185">Reference proteome</keyword>
<dbReference type="PANTHER" id="PTHR34401:SF3">
    <property type="entry name" value="DB DOMAIN-CONTAINING PROTEIN"/>
    <property type="match status" value="1"/>
</dbReference>
<protein>
    <submittedName>
        <fullName evidence="1">Uncharacterized protein</fullName>
    </submittedName>
</protein>
<evidence type="ECO:0000313" key="1">
    <source>
        <dbReference type="EMBL" id="EYC23222.1"/>
    </source>
</evidence>
<dbReference type="Proteomes" id="UP000024635">
    <property type="component" value="Unassembled WGS sequence"/>
</dbReference>
<dbReference type="OrthoDB" id="5833681at2759"/>